<protein>
    <submittedName>
        <fullName evidence="3">Uncharacterized protein</fullName>
    </submittedName>
</protein>
<feature type="transmembrane region" description="Helical" evidence="1">
    <location>
        <begin position="200"/>
        <end position="226"/>
    </location>
</feature>
<reference evidence="3" key="1">
    <citation type="journal article" date="2020" name="Stud. Mycol.">
        <title>101 Dothideomycetes genomes: a test case for predicting lifestyles and emergence of pathogens.</title>
        <authorList>
            <person name="Haridas S."/>
            <person name="Albert R."/>
            <person name="Binder M."/>
            <person name="Bloem J."/>
            <person name="Labutti K."/>
            <person name="Salamov A."/>
            <person name="Andreopoulos B."/>
            <person name="Baker S."/>
            <person name="Barry K."/>
            <person name="Bills G."/>
            <person name="Bluhm B."/>
            <person name="Cannon C."/>
            <person name="Castanera R."/>
            <person name="Culley D."/>
            <person name="Daum C."/>
            <person name="Ezra D."/>
            <person name="Gonzalez J."/>
            <person name="Henrissat B."/>
            <person name="Kuo A."/>
            <person name="Liang C."/>
            <person name="Lipzen A."/>
            <person name="Lutzoni F."/>
            <person name="Magnuson J."/>
            <person name="Mondo S."/>
            <person name="Nolan M."/>
            <person name="Ohm R."/>
            <person name="Pangilinan J."/>
            <person name="Park H.-J."/>
            <person name="Ramirez L."/>
            <person name="Alfaro M."/>
            <person name="Sun H."/>
            <person name="Tritt A."/>
            <person name="Yoshinaga Y."/>
            <person name="Zwiers L.-H."/>
            <person name="Turgeon B."/>
            <person name="Goodwin S."/>
            <person name="Spatafora J."/>
            <person name="Crous P."/>
            <person name="Grigoriev I."/>
        </authorList>
    </citation>
    <scope>NUCLEOTIDE SEQUENCE</scope>
    <source>
        <strain evidence="3">CBS 207.26</strain>
    </source>
</reference>
<keyword evidence="1" id="KW-1133">Transmembrane helix</keyword>
<evidence type="ECO:0000256" key="2">
    <source>
        <dbReference type="SAM" id="SignalP"/>
    </source>
</evidence>
<keyword evidence="1" id="KW-0472">Membrane</keyword>
<organism evidence="3 4">
    <name type="scientific">Zopfia rhizophila CBS 207.26</name>
    <dbReference type="NCBI Taxonomy" id="1314779"/>
    <lineage>
        <taxon>Eukaryota</taxon>
        <taxon>Fungi</taxon>
        <taxon>Dikarya</taxon>
        <taxon>Ascomycota</taxon>
        <taxon>Pezizomycotina</taxon>
        <taxon>Dothideomycetes</taxon>
        <taxon>Dothideomycetes incertae sedis</taxon>
        <taxon>Zopfiaceae</taxon>
        <taxon>Zopfia</taxon>
    </lineage>
</organism>
<feature type="chain" id="PRO_5025430564" evidence="2">
    <location>
        <begin position="18"/>
        <end position="237"/>
    </location>
</feature>
<name>A0A6A6EW78_9PEZI</name>
<sequence>MLPRILIILTILRIAAAFDPKNRKCEYSYLCLTSFIWCNDDDCNYPEGVYPQADYGGPFPALIWGQEYDLTWRSDSASTPVTIQWVFDNEEESRSSPTSSVRWETNVTDTKHFIFKPDPSMFPNALSPNVTSAAAQGLIMDQGLIRIKQFRNVTHSNGSSSITSELHEDFSNSFVVMPSWTPNFIQRARNEEVRKWKRRLGLGVGLGTGFGVVVAALVTWFAATSFGRNRTIWKSRV</sequence>
<evidence type="ECO:0000313" key="3">
    <source>
        <dbReference type="EMBL" id="KAF2195038.1"/>
    </source>
</evidence>
<keyword evidence="1" id="KW-0812">Transmembrane</keyword>
<dbReference type="AlphaFoldDB" id="A0A6A6EW78"/>
<feature type="signal peptide" evidence="2">
    <location>
        <begin position="1"/>
        <end position="17"/>
    </location>
</feature>
<accession>A0A6A6EW78</accession>
<gene>
    <name evidence="3" type="ORF">K469DRAFT_743719</name>
</gene>
<keyword evidence="2" id="KW-0732">Signal</keyword>
<evidence type="ECO:0000313" key="4">
    <source>
        <dbReference type="Proteomes" id="UP000800200"/>
    </source>
</evidence>
<dbReference type="EMBL" id="ML994610">
    <property type="protein sequence ID" value="KAF2195038.1"/>
    <property type="molecule type" value="Genomic_DNA"/>
</dbReference>
<evidence type="ECO:0000256" key="1">
    <source>
        <dbReference type="SAM" id="Phobius"/>
    </source>
</evidence>
<dbReference type="Proteomes" id="UP000800200">
    <property type="component" value="Unassembled WGS sequence"/>
</dbReference>
<proteinExistence type="predicted"/>
<keyword evidence="4" id="KW-1185">Reference proteome</keyword>
<dbReference type="OrthoDB" id="3931847at2759"/>